<feature type="compositionally biased region" description="Pro residues" evidence="5">
    <location>
        <begin position="566"/>
        <end position="575"/>
    </location>
</feature>
<dbReference type="AlphaFoldDB" id="A0A3P9H6R2"/>
<feature type="region of interest" description="Disordered" evidence="5">
    <location>
        <begin position="20"/>
        <end position="161"/>
    </location>
</feature>
<accession>A0A3P9H6R2</accession>
<feature type="region of interest" description="Disordered" evidence="5">
    <location>
        <begin position="838"/>
        <end position="979"/>
    </location>
</feature>
<feature type="compositionally biased region" description="Basic and acidic residues" evidence="5">
    <location>
        <begin position="383"/>
        <end position="401"/>
    </location>
</feature>
<evidence type="ECO:0000256" key="5">
    <source>
        <dbReference type="SAM" id="MobiDB-lite"/>
    </source>
</evidence>
<keyword evidence="1 4" id="KW-0479">Metal-binding</keyword>
<proteinExistence type="predicted"/>
<dbReference type="GO" id="GO:0046872">
    <property type="term" value="F:metal ion binding"/>
    <property type="evidence" value="ECO:0007669"/>
    <property type="project" value="UniProtKB-KW"/>
</dbReference>
<reference evidence="7 8" key="2">
    <citation type="submission" date="2017-04" db="EMBL/GenBank/DDBJ databases">
        <title>CpG methylation of centromeres and impact of large insertions on vertebrate speciation.</title>
        <authorList>
            <person name="Ichikawa K."/>
            <person name="Yoshimura J."/>
            <person name="Morishita S."/>
        </authorList>
    </citation>
    <scope>NUCLEOTIDE SEQUENCE</scope>
    <source>
        <strain evidence="7 8">HSOK</strain>
    </source>
</reference>
<feature type="region of interest" description="Disordered" evidence="5">
    <location>
        <begin position="766"/>
        <end position="815"/>
    </location>
</feature>
<dbReference type="InterPro" id="IPR001781">
    <property type="entry name" value="Znf_LIM"/>
</dbReference>
<feature type="compositionally biased region" description="Low complexity" evidence="5">
    <location>
        <begin position="883"/>
        <end position="899"/>
    </location>
</feature>
<reference evidence="7" key="3">
    <citation type="submission" date="2025-08" db="UniProtKB">
        <authorList>
            <consortium name="Ensembl"/>
        </authorList>
    </citation>
    <scope>IDENTIFICATION</scope>
    <source>
        <strain evidence="7">HSOK</strain>
    </source>
</reference>
<dbReference type="PRINTS" id="PR01217">
    <property type="entry name" value="PRICHEXTENSN"/>
</dbReference>
<dbReference type="PROSITE" id="PS00478">
    <property type="entry name" value="LIM_DOMAIN_1"/>
    <property type="match status" value="1"/>
</dbReference>
<feature type="compositionally biased region" description="Pro residues" evidence="5">
    <location>
        <begin position="500"/>
        <end position="509"/>
    </location>
</feature>
<feature type="compositionally biased region" description="Pro residues" evidence="5">
    <location>
        <begin position="709"/>
        <end position="726"/>
    </location>
</feature>
<name>A0A3P9H6R2_ORYLA</name>
<sequence>MSKEGNRDTVLDNIKVRTKLKPDASWMQPRDTTRPTTSEEEKPWLAEVRARRLNGAPTSPISSPVSSTPPPLTADTEIKAPTEGYLIRGVFTKVEKPASPPPPNGISTTRHFSKKPSETYKLIAPHTVRSTSRPEDSLLSPEEQEKRREAASSVLKSSSVRKRSYVLSAAKKYEAKEASPDPSPVGNSPSFVAKKVEVIDDEGAAAPAPAPASSASPSSLSAETSASPEPKPRTTSSPVGKTTADPVVNEPVIPKVEETKQETPKTDLLGNWKPDSKNVVTAVLVDVASSDPQSDDSGSSDTPLIDALPTLKAAASPAPTSAEPGSDAPASGARETPVPHPRLPQLPTSASTAPVKSAVTPTGSKPAVSELAVETKSAPVAEPEPKPEPQPEPKPNPEPKVEPQPQPVVPKPNPEPKVEPQPQPVVPKPKPELKVEPQPEPVVPKPKPEPKVEPQPQPVVPKPNPEPKVEPQPVVPKPNPEPKVEPQPVVPKPKPEPKVEPQPQPVVPKPKPEPKVEPQPQPVVPKPNPEPKVEPQPVVPKPKPEPKVEPQPQPVVSKPKPEPKVEPQPQPVVPKPKPEPKVEPQPQPVVPKPKPEPKVEPQPVVPKPKPEPKVEPQPQPVVSKPKPEPKVEPQPQPVVPKPKPEPKVEPQPQPVVPKPKPEPKVEPQPQPVVPKPKPEPKVEPQPQPVVSKPKPEPKVEPQPQLVVPKPNPEPKVEPQPQPVVPKPEPELKLETEAKKEPTSESAPKTSSSFDVLTALSDTLISLNSDSSRAEKDSAPLSNTEPLTDDLLGFNNSLEESEVPVPPSPGRWSQDLFSELHSGLNPMGIICEFQAKTNVAVDPERSSIREAEEKQTDETAEETQSSADPFDPYPIGTTSHSSPSDLLRPDISISSSSPSSMVTKSLNTEKNNALRSLADDIIPINTDTSSSQHPGHTSPPQQTNTEEESSQEARAEEEEEEEHTVETVIMFERKSNENDSPWDKWTSPTVYEVYDSEDEEEEQRSVTSSAAVVKEEKRVVTPEPKKGLVLVKEYVNVSEMQNSRDQTNGDSDYLTSSSATYAYSSPSNYSRVSQSSACTYCGEQVGNDAKISIDHLNIHCHSSCFKCGECSKPMGDLLLNMFIHAGKVHCDSCYANVI</sequence>
<feature type="compositionally biased region" description="Basic and acidic residues" evidence="5">
    <location>
        <begin position="31"/>
        <end position="50"/>
    </location>
</feature>
<feature type="compositionally biased region" description="Polar residues" evidence="5">
    <location>
        <begin position="743"/>
        <end position="753"/>
    </location>
</feature>
<dbReference type="Ensembl" id="ENSORLT00015009221.1">
    <property type="protein sequence ID" value="ENSORLP00015003466.1"/>
    <property type="gene ID" value="ENSORLG00015004218.1"/>
</dbReference>
<feature type="compositionally biased region" description="Basic and acidic residues" evidence="5">
    <location>
        <begin position="841"/>
        <end position="856"/>
    </location>
</feature>
<feature type="compositionally biased region" description="Low complexity" evidence="5">
    <location>
        <begin position="57"/>
        <end position="66"/>
    </location>
</feature>
<feature type="compositionally biased region" description="Polar residues" evidence="5">
    <location>
        <begin position="900"/>
        <end position="913"/>
    </location>
</feature>
<feature type="compositionally biased region" description="Pro residues" evidence="5">
    <location>
        <begin position="649"/>
        <end position="658"/>
    </location>
</feature>
<feature type="compositionally biased region" description="Pro residues" evidence="5">
    <location>
        <begin position="453"/>
        <end position="466"/>
    </location>
</feature>
<feature type="compositionally biased region" description="Low complexity" evidence="5">
    <location>
        <begin position="289"/>
        <end position="322"/>
    </location>
</feature>
<feature type="compositionally biased region" description="Pro residues" evidence="5">
    <location>
        <begin position="632"/>
        <end position="641"/>
    </location>
</feature>
<keyword evidence="3 4" id="KW-0440">LIM domain</keyword>
<evidence type="ECO:0000256" key="4">
    <source>
        <dbReference type="PROSITE-ProRule" id="PRU00125"/>
    </source>
</evidence>
<evidence type="ECO:0000256" key="2">
    <source>
        <dbReference type="ARBA" id="ARBA00022833"/>
    </source>
</evidence>
<reference evidence="7" key="4">
    <citation type="submission" date="2025-09" db="UniProtKB">
        <authorList>
            <consortium name="Ensembl"/>
        </authorList>
    </citation>
    <scope>IDENTIFICATION</scope>
    <source>
        <strain evidence="7">HSOK</strain>
    </source>
</reference>
<feature type="compositionally biased region" description="Polar residues" evidence="5">
    <location>
        <begin position="924"/>
        <end position="939"/>
    </location>
</feature>
<evidence type="ECO:0000313" key="7">
    <source>
        <dbReference type="Ensembl" id="ENSORLP00015003466.1"/>
    </source>
</evidence>
<protein>
    <recommendedName>
        <fullName evidence="6">LIM zinc-binding domain-containing protein</fullName>
    </recommendedName>
</protein>
<dbReference type="PROSITE" id="PS50023">
    <property type="entry name" value="LIM_DOMAIN_2"/>
    <property type="match status" value="1"/>
</dbReference>
<feature type="compositionally biased region" description="Pro residues" evidence="5">
    <location>
        <begin position="583"/>
        <end position="592"/>
    </location>
</feature>
<feature type="region of interest" description="Disordered" evidence="5">
    <location>
        <begin position="173"/>
        <end position="753"/>
    </location>
</feature>
<evidence type="ECO:0000313" key="8">
    <source>
        <dbReference type="Proteomes" id="UP000265200"/>
    </source>
</evidence>
<keyword evidence="2 4" id="KW-0862">Zinc</keyword>
<organism evidence="7 8">
    <name type="scientific">Oryzias latipes</name>
    <name type="common">Japanese rice fish</name>
    <name type="synonym">Japanese killifish</name>
    <dbReference type="NCBI Taxonomy" id="8090"/>
    <lineage>
        <taxon>Eukaryota</taxon>
        <taxon>Metazoa</taxon>
        <taxon>Chordata</taxon>
        <taxon>Craniata</taxon>
        <taxon>Vertebrata</taxon>
        <taxon>Euteleostomi</taxon>
        <taxon>Actinopterygii</taxon>
        <taxon>Neopterygii</taxon>
        <taxon>Teleostei</taxon>
        <taxon>Neoteleostei</taxon>
        <taxon>Acanthomorphata</taxon>
        <taxon>Ovalentaria</taxon>
        <taxon>Atherinomorphae</taxon>
        <taxon>Beloniformes</taxon>
        <taxon>Adrianichthyidae</taxon>
        <taxon>Oryziinae</taxon>
        <taxon>Oryzias</taxon>
    </lineage>
</organism>
<evidence type="ECO:0000259" key="6">
    <source>
        <dbReference type="PROSITE" id="PS50023"/>
    </source>
</evidence>
<dbReference type="CDD" id="cd08368">
    <property type="entry name" value="LIM"/>
    <property type="match status" value="1"/>
</dbReference>
<dbReference type="Gene3D" id="2.10.110.10">
    <property type="entry name" value="Cysteine Rich Protein"/>
    <property type="match status" value="1"/>
</dbReference>
<dbReference type="InterPro" id="IPR052621">
    <property type="entry name" value="Cell_Prolif/Cornif_Regul"/>
</dbReference>
<dbReference type="Proteomes" id="UP000265200">
    <property type="component" value="Chromosome 10"/>
</dbReference>
<feature type="compositionally biased region" description="Low complexity" evidence="5">
    <location>
        <begin position="204"/>
        <end position="228"/>
    </location>
</feature>
<feature type="compositionally biased region" description="Pro residues" evidence="5">
    <location>
        <begin position="402"/>
        <end position="428"/>
    </location>
</feature>
<dbReference type="PANTHER" id="PTHR15468">
    <property type="entry name" value="ZNF185"/>
    <property type="match status" value="1"/>
</dbReference>
<dbReference type="PANTHER" id="PTHR15468:SF2">
    <property type="entry name" value="ZINC FINGER PROTEIN 185"/>
    <property type="match status" value="1"/>
</dbReference>
<feature type="compositionally biased region" description="Basic and acidic residues" evidence="5">
    <location>
        <begin position="255"/>
        <end position="265"/>
    </location>
</feature>
<dbReference type="SMART" id="SM00132">
    <property type="entry name" value="LIM"/>
    <property type="match status" value="1"/>
</dbReference>
<feature type="compositionally biased region" description="Basic and acidic residues" evidence="5">
    <location>
        <begin position="727"/>
        <end position="742"/>
    </location>
</feature>
<reference key="1">
    <citation type="journal article" date="2007" name="Nature">
        <title>The medaka draft genome and insights into vertebrate genome evolution.</title>
        <authorList>
            <person name="Kasahara M."/>
            <person name="Naruse K."/>
            <person name="Sasaki S."/>
            <person name="Nakatani Y."/>
            <person name="Qu W."/>
            <person name="Ahsan B."/>
            <person name="Yamada T."/>
            <person name="Nagayasu Y."/>
            <person name="Doi K."/>
            <person name="Kasai Y."/>
            <person name="Jindo T."/>
            <person name="Kobayashi D."/>
            <person name="Shimada A."/>
            <person name="Toyoda A."/>
            <person name="Kuroki Y."/>
            <person name="Fujiyama A."/>
            <person name="Sasaki T."/>
            <person name="Shimizu A."/>
            <person name="Asakawa S."/>
            <person name="Shimizu N."/>
            <person name="Hashimoto S."/>
            <person name="Yang J."/>
            <person name="Lee Y."/>
            <person name="Matsushima K."/>
            <person name="Sugano S."/>
            <person name="Sakaizumi M."/>
            <person name="Narita T."/>
            <person name="Ohishi K."/>
            <person name="Haga S."/>
            <person name="Ohta F."/>
            <person name="Nomoto H."/>
            <person name="Nogata K."/>
            <person name="Morishita T."/>
            <person name="Endo T."/>
            <person name="Shin-I T."/>
            <person name="Takeda H."/>
            <person name="Morishita S."/>
            <person name="Kohara Y."/>
        </authorList>
    </citation>
    <scope>NUCLEOTIDE SEQUENCE [LARGE SCALE GENOMIC DNA]</scope>
    <source>
        <strain>Hd-rR</strain>
    </source>
</reference>
<feature type="compositionally biased region" description="Polar residues" evidence="5">
    <location>
        <begin position="346"/>
        <end position="363"/>
    </location>
</feature>
<feature type="compositionally biased region" description="Pro residues" evidence="5">
    <location>
        <begin position="517"/>
        <end position="530"/>
    </location>
</feature>
<evidence type="ECO:0000256" key="1">
    <source>
        <dbReference type="ARBA" id="ARBA00022723"/>
    </source>
</evidence>
<feature type="compositionally biased region" description="Acidic residues" evidence="5">
    <location>
        <begin position="944"/>
        <end position="962"/>
    </location>
</feature>
<feature type="domain" description="LIM zinc-binding" evidence="6">
    <location>
        <begin position="1075"/>
        <end position="1137"/>
    </location>
</feature>
<feature type="compositionally biased region" description="Pro residues" evidence="5">
    <location>
        <begin position="666"/>
        <end position="675"/>
    </location>
</feature>
<evidence type="ECO:0000256" key="3">
    <source>
        <dbReference type="ARBA" id="ARBA00023038"/>
    </source>
</evidence>